<organism evidence="1 2">
    <name type="scientific">Roseimicrobium gellanilyticum</name>
    <dbReference type="NCBI Taxonomy" id="748857"/>
    <lineage>
        <taxon>Bacteria</taxon>
        <taxon>Pseudomonadati</taxon>
        <taxon>Verrucomicrobiota</taxon>
        <taxon>Verrucomicrobiia</taxon>
        <taxon>Verrucomicrobiales</taxon>
        <taxon>Verrucomicrobiaceae</taxon>
        <taxon>Roseimicrobium</taxon>
    </lineage>
</organism>
<evidence type="ECO:0000313" key="1">
    <source>
        <dbReference type="EMBL" id="RBP40497.1"/>
    </source>
</evidence>
<accession>A0A366HDP2</accession>
<keyword evidence="2" id="KW-1185">Reference proteome</keyword>
<dbReference type="EMBL" id="QNRR01000008">
    <property type="protein sequence ID" value="RBP40497.1"/>
    <property type="molecule type" value="Genomic_DNA"/>
</dbReference>
<dbReference type="AlphaFoldDB" id="A0A366HDP2"/>
<comment type="caution">
    <text evidence="1">The sequence shown here is derived from an EMBL/GenBank/DDBJ whole genome shotgun (WGS) entry which is preliminary data.</text>
</comment>
<reference evidence="1 2" key="1">
    <citation type="submission" date="2018-06" db="EMBL/GenBank/DDBJ databases">
        <title>Genomic Encyclopedia of Type Strains, Phase IV (KMG-IV): sequencing the most valuable type-strain genomes for metagenomic binning, comparative biology and taxonomic classification.</title>
        <authorList>
            <person name="Goeker M."/>
        </authorList>
    </citation>
    <scope>NUCLEOTIDE SEQUENCE [LARGE SCALE GENOMIC DNA]</scope>
    <source>
        <strain evidence="1 2">DSM 25532</strain>
    </source>
</reference>
<gene>
    <name evidence="1" type="ORF">DES53_108204</name>
</gene>
<name>A0A366HDP2_9BACT</name>
<protein>
    <submittedName>
        <fullName evidence="1">Uncharacterized protein</fullName>
    </submittedName>
</protein>
<sequence>MKFLPLNKDSLQLKLFQLRSECYGEKFQYSVGSRELIYSSLTTSSEGKVVAAALILNDGLPLHRQLAQDVIRDFCANAEECDGMSLIMAMETLQLYSPKVLKRPEYQRIIQMFLDSGVDTSEGRMARHLQAKSEGRPGSAEDLAEFPHLEGRMARHLQAESEGLPGGAQELAEFPQRLPWWTKLFRAVTRVFSKQRKK</sequence>
<dbReference type="RefSeq" id="WP_147263531.1">
    <property type="nucleotide sequence ID" value="NZ_QNRR01000008.1"/>
</dbReference>
<evidence type="ECO:0000313" key="2">
    <source>
        <dbReference type="Proteomes" id="UP000253426"/>
    </source>
</evidence>
<dbReference type="Proteomes" id="UP000253426">
    <property type="component" value="Unassembled WGS sequence"/>
</dbReference>
<proteinExistence type="predicted"/>